<comment type="cofactor">
    <cofactor evidence="2">
        <name>Mg(2+)</name>
        <dbReference type="ChEBI" id="CHEBI:18420"/>
    </cofactor>
</comment>
<feature type="domain" description="Nudix hydrolase" evidence="8">
    <location>
        <begin position="57"/>
        <end position="183"/>
    </location>
</feature>
<dbReference type="EMBL" id="JALNTZ010000009">
    <property type="protein sequence ID" value="KAJ3640801.1"/>
    <property type="molecule type" value="Genomic_DNA"/>
</dbReference>
<evidence type="ECO:0000256" key="2">
    <source>
        <dbReference type="ARBA" id="ARBA00001946"/>
    </source>
</evidence>
<evidence type="ECO:0000256" key="3">
    <source>
        <dbReference type="ARBA" id="ARBA00005582"/>
    </source>
</evidence>
<dbReference type="Gene3D" id="3.90.79.10">
    <property type="entry name" value="Nucleoside Triphosphate Pyrophosphohydrolase"/>
    <property type="match status" value="1"/>
</dbReference>
<comment type="caution">
    <text evidence="9">The sequence shown here is derived from an EMBL/GenBank/DDBJ whole genome shotgun (WGS) entry which is preliminary data.</text>
</comment>
<evidence type="ECO:0000313" key="9">
    <source>
        <dbReference type="EMBL" id="KAJ3640801.1"/>
    </source>
</evidence>
<dbReference type="PRINTS" id="PR00502">
    <property type="entry name" value="NUDIXFAMILY"/>
</dbReference>
<keyword evidence="6" id="KW-0460">Magnesium</keyword>
<evidence type="ECO:0000259" key="8">
    <source>
        <dbReference type="PROSITE" id="PS51462"/>
    </source>
</evidence>
<dbReference type="InterPro" id="IPR020476">
    <property type="entry name" value="Nudix_hydrolase"/>
</dbReference>
<evidence type="ECO:0000256" key="5">
    <source>
        <dbReference type="ARBA" id="ARBA00022801"/>
    </source>
</evidence>
<evidence type="ECO:0000256" key="1">
    <source>
        <dbReference type="ARBA" id="ARBA00001936"/>
    </source>
</evidence>
<protein>
    <recommendedName>
        <fullName evidence="8">Nudix hydrolase domain-containing protein</fullName>
    </recommendedName>
</protein>
<dbReference type="Proteomes" id="UP001168821">
    <property type="component" value="Unassembled WGS sequence"/>
</dbReference>
<gene>
    <name evidence="9" type="ORF">Zmor_027341</name>
</gene>
<dbReference type="Pfam" id="PF00293">
    <property type="entry name" value="NUDIX"/>
    <property type="match status" value="1"/>
</dbReference>
<organism evidence="9 10">
    <name type="scientific">Zophobas morio</name>
    <dbReference type="NCBI Taxonomy" id="2755281"/>
    <lineage>
        <taxon>Eukaryota</taxon>
        <taxon>Metazoa</taxon>
        <taxon>Ecdysozoa</taxon>
        <taxon>Arthropoda</taxon>
        <taxon>Hexapoda</taxon>
        <taxon>Insecta</taxon>
        <taxon>Pterygota</taxon>
        <taxon>Neoptera</taxon>
        <taxon>Endopterygota</taxon>
        <taxon>Coleoptera</taxon>
        <taxon>Polyphaga</taxon>
        <taxon>Cucujiformia</taxon>
        <taxon>Tenebrionidae</taxon>
        <taxon>Zophobas</taxon>
    </lineage>
</organism>
<dbReference type="AlphaFoldDB" id="A0AA38HN49"/>
<sequence>MPDTVELSLDRVLHTLPLEGEESEICDFSLEEQNAALESQGVQPTVSPNFKPVVGETVTYVVAVVLINDDNEVLMMQEAKESCAGKWYLPAGRIEKGESIVDAGKREVLEETGLHVQCSTLLMVECARGSWIRYVLTGEVTGGNLKTPSEADKESLQAKWVENMGELTLRANDILELISRARAFKEARQIQDKTWHSDQLPCLRPHSKLLLRLVVVIKKKATNRVHVLLSERTSWHLPTCEINPAKSLHSTLRKFMVDLFGAEVGAHRPHGLLSVEFDPRERKDGACLTMLVAFRPPLEEVPIIGKCVWHEISKELGERLLAKMASRNLLIPVHVIC</sequence>
<dbReference type="GO" id="GO:0044716">
    <property type="term" value="F:8-oxo-GDP phosphatase activity"/>
    <property type="evidence" value="ECO:0007669"/>
    <property type="project" value="TreeGrafter"/>
</dbReference>
<comment type="similarity">
    <text evidence="3">Belongs to the Nudix hydrolase family.</text>
</comment>
<dbReference type="GO" id="GO:0044715">
    <property type="term" value="F:8-oxo-dGDP phosphatase activity"/>
    <property type="evidence" value="ECO:0007669"/>
    <property type="project" value="TreeGrafter"/>
</dbReference>
<reference evidence="9" key="1">
    <citation type="journal article" date="2023" name="G3 (Bethesda)">
        <title>Whole genome assemblies of Zophobas morio and Tenebrio molitor.</title>
        <authorList>
            <person name="Kaur S."/>
            <person name="Stinson S.A."/>
            <person name="diCenzo G.C."/>
        </authorList>
    </citation>
    <scope>NUCLEOTIDE SEQUENCE</scope>
    <source>
        <strain evidence="9">QUZm001</strain>
    </source>
</reference>
<dbReference type="CDD" id="cd04671">
    <property type="entry name" value="NUDIX_8DGDPP_Nudt18"/>
    <property type="match status" value="1"/>
</dbReference>
<dbReference type="InterPro" id="IPR015797">
    <property type="entry name" value="NUDIX_hydrolase-like_dom_sf"/>
</dbReference>
<comment type="cofactor">
    <cofactor evidence="1">
        <name>Mn(2+)</name>
        <dbReference type="ChEBI" id="CHEBI:29035"/>
    </cofactor>
</comment>
<dbReference type="PROSITE" id="PS51462">
    <property type="entry name" value="NUDIX"/>
    <property type="match status" value="1"/>
</dbReference>
<evidence type="ECO:0000256" key="7">
    <source>
        <dbReference type="ARBA" id="ARBA00023211"/>
    </source>
</evidence>
<keyword evidence="5" id="KW-0378">Hydrolase</keyword>
<keyword evidence="4" id="KW-0479">Metal-binding</keyword>
<dbReference type="InterPro" id="IPR000086">
    <property type="entry name" value="NUDIX_hydrolase_dom"/>
</dbReference>
<dbReference type="InterPro" id="IPR042970">
    <property type="entry name" value="NUDT18_NUDIX"/>
</dbReference>
<keyword evidence="7" id="KW-0464">Manganese</keyword>
<keyword evidence="10" id="KW-1185">Reference proteome</keyword>
<dbReference type="SUPFAM" id="SSF55811">
    <property type="entry name" value="Nudix"/>
    <property type="match status" value="1"/>
</dbReference>
<dbReference type="GO" id="GO:0046872">
    <property type="term" value="F:metal ion binding"/>
    <property type="evidence" value="ECO:0007669"/>
    <property type="project" value="UniProtKB-KW"/>
</dbReference>
<evidence type="ECO:0000256" key="6">
    <source>
        <dbReference type="ARBA" id="ARBA00022842"/>
    </source>
</evidence>
<name>A0AA38HN49_9CUCU</name>
<evidence type="ECO:0000256" key="4">
    <source>
        <dbReference type="ARBA" id="ARBA00022723"/>
    </source>
</evidence>
<dbReference type="PANTHER" id="PTHR22769">
    <property type="entry name" value="MUTT/NUDIX HYDROLASE"/>
    <property type="match status" value="1"/>
</dbReference>
<evidence type="ECO:0000313" key="10">
    <source>
        <dbReference type="Proteomes" id="UP001168821"/>
    </source>
</evidence>
<proteinExistence type="inferred from homology"/>
<dbReference type="PANTHER" id="PTHR22769:SF56">
    <property type="entry name" value="8-OXO-DGDP PHOSPHATASE NUDT18"/>
    <property type="match status" value="1"/>
</dbReference>
<accession>A0AA38HN49</accession>